<dbReference type="AlphaFoldDB" id="A0ABD1C2N2"/>
<evidence type="ECO:0000313" key="2">
    <source>
        <dbReference type="EMBL" id="KAL1223471.1"/>
    </source>
</evidence>
<keyword evidence="3" id="KW-1185">Reference proteome</keyword>
<dbReference type="InterPro" id="IPR000477">
    <property type="entry name" value="RT_dom"/>
</dbReference>
<name>A0ABD1C2N2_CARAN</name>
<evidence type="ECO:0000259" key="1">
    <source>
        <dbReference type="Pfam" id="PF00078"/>
    </source>
</evidence>
<accession>A0ABD1C2N2</accession>
<protein>
    <recommendedName>
        <fullName evidence="1">Reverse transcriptase domain-containing protein</fullName>
    </recommendedName>
</protein>
<dbReference type="Proteomes" id="UP001558713">
    <property type="component" value="Unassembled WGS sequence"/>
</dbReference>
<reference evidence="2 3" key="1">
    <citation type="submission" date="2024-04" db="EMBL/GenBank/DDBJ databases">
        <title>Genome assembly C_amara_ONT_v2.</title>
        <authorList>
            <person name="Yant L."/>
            <person name="Moore C."/>
            <person name="Slenker M."/>
        </authorList>
    </citation>
    <scope>NUCLEOTIDE SEQUENCE [LARGE SCALE GENOMIC DNA]</scope>
    <source>
        <tissue evidence="2">Leaf</tissue>
    </source>
</reference>
<comment type="caution">
    <text evidence="2">The sequence shown here is derived from an EMBL/GenBank/DDBJ whole genome shotgun (WGS) entry which is preliminary data.</text>
</comment>
<organism evidence="2 3">
    <name type="scientific">Cardamine amara subsp. amara</name>
    <dbReference type="NCBI Taxonomy" id="228776"/>
    <lineage>
        <taxon>Eukaryota</taxon>
        <taxon>Viridiplantae</taxon>
        <taxon>Streptophyta</taxon>
        <taxon>Embryophyta</taxon>
        <taxon>Tracheophyta</taxon>
        <taxon>Spermatophyta</taxon>
        <taxon>Magnoliopsida</taxon>
        <taxon>eudicotyledons</taxon>
        <taxon>Gunneridae</taxon>
        <taxon>Pentapetalae</taxon>
        <taxon>rosids</taxon>
        <taxon>malvids</taxon>
        <taxon>Brassicales</taxon>
        <taxon>Brassicaceae</taxon>
        <taxon>Cardamineae</taxon>
        <taxon>Cardamine</taxon>
    </lineage>
</organism>
<gene>
    <name evidence="2" type="ORF">V5N11_003529</name>
</gene>
<sequence length="174" mass="20071">MQHHLQNYLQILARRLNWILPLMISNNQSTLVKGRLLMENVLLATEMVHRFDKNNISSRGVLKVDLREAFDTVDWTFILQIMHAANFPSQYINWIRQCITNTSFSINVNGNLCDYFQGKRPFSPLSLCYVDGSFSKFTEEECGQGEIGLHPLGIQPRISHLCFADDILIFFDGM</sequence>
<dbReference type="EMBL" id="JBANAX010000074">
    <property type="protein sequence ID" value="KAL1223471.1"/>
    <property type="molecule type" value="Genomic_DNA"/>
</dbReference>
<proteinExistence type="predicted"/>
<evidence type="ECO:0000313" key="3">
    <source>
        <dbReference type="Proteomes" id="UP001558713"/>
    </source>
</evidence>
<feature type="domain" description="Reverse transcriptase" evidence="1">
    <location>
        <begin position="10"/>
        <end position="173"/>
    </location>
</feature>
<dbReference type="PANTHER" id="PTHR31635:SF196">
    <property type="entry name" value="REVERSE TRANSCRIPTASE DOMAIN-CONTAINING PROTEIN-RELATED"/>
    <property type="match status" value="1"/>
</dbReference>
<dbReference type="PANTHER" id="PTHR31635">
    <property type="entry name" value="REVERSE TRANSCRIPTASE DOMAIN-CONTAINING PROTEIN-RELATED"/>
    <property type="match status" value="1"/>
</dbReference>
<dbReference type="Pfam" id="PF00078">
    <property type="entry name" value="RVT_1"/>
    <property type="match status" value="1"/>
</dbReference>